<evidence type="ECO:0000259" key="2">
    <source>
        <dbReference type="Pfam" id="PF18205"/>
    </source>
</evidence>
<dbReference type="InterPro" id="IPR013320">
    <property type="entry name" value="ConA-like_dom_sf"/>
</dbReference>
<feature type="signal peptide" evidence="1">
    <location>
        <begin position="1"/>
        <end position="27"/>
    </location>
</feature>
<sequence length="244" mass="25404">MKKNLFSKKLATLLSAAICVAASTTHAVSISESDIVSNWDSGASTGYRIQYGGTNNNSSWIQSGNTVASNGNRTGSLVSDFVASGDWSFSTKIRNNGDNDFSGIVFGFQDIANSYVLGWGGGGVSGLNGIQLFKGVAGVKTLLASQAGNWASNVTYDFIASRSGNNLTATIKNGATTIFSQTVVDTSFMTGKVGFDTYSQNTSFSFGSTDFTSNTQGVPDSGSTLALLGFAFAGVVAFKRRRGA</sequence>
<dbReference type="Proteomes" id="UP000622317">
    <property type="component" value="Unassembled WGS sequence"/>
</dbReference>
<accession>A0A927IHB0</accession>
<dbReference type="RefSeq" id="WP_191616672.1">
    <property type="nucleotide sequence ID" value="NZ_JACYFG010000009.1"/>
</dbReference>
<dbReference type="EMBL" id="JACYFG010000009">
    <property type="protein sequence ID" value="MBD5779533.1"/>
    <property type="molecule type" value="Genomic_DNA"/>
</dbReference>
<evidence type="ECO:0000313" key="4">
    <source>
        <dbReference type="Proteomes" id="UP000622317"/>
    </source>
</evidence>
<protein>
    <submittedName>
        <fullName evidence="3">VPDSG-CTERM sorting domain-containing protein</fullName>
    </submittedName>
</protein>
<keyword evidence="1" id="KW-0732">Signal</keyword>
<dbReference type="Pfam" id="PF18205">
    <property type="entry name" value="VPDSG-CTERM"/>
    <property type="match status" value="1"/>
</dbReference>
<feature type="chain" id="PRO_5037756837" evidence="1">
    <location>
        <begin position="28"/>
        <end position="244"/>
    </location>
</feature>
<gene>
    <name evidence="3" type="ORF">IEN85_08505</name>
</gene>
<proteinExistence type="predicted"/>
<name>A0A927IHB0_9BACT</name>
<reference evidence="3" key="1">
    <citation type="submission" date="2020-09" db="EMBL/GenBank/DDBJ databases">
        <title>Pelagicoccus enzymogenes sp. nov. with an EPS production, isolated from marine sediment.</title>
        <authorList>
            <person name="Feng X."/>
        </authorList>
    </citation>
    <scope>NUCLEOTIDE SEQUENCE</scope>
    <source>
        <strain evidence="3">NFK12</strain>
    </source>
</reference>
<dbReference type="Gene3D" id="2.60.120.200">
    <property type="match status" value="2"/>
</dbReference>
<evidence type="ECO:0000313" key="3">
    <source>
        <dbReference type="EMBL" id="MBD5779533.1"/>
    </source>
</evidence>
<dbReference type="NCBIfam" id="TIGR03778">
    <property type="entry name" value="VPDSG_CTERM"/>
    <property type="match status" value="1"/>
</dbReference>
<dbReference type="SUPFAM" id="SSF49899">
    <property type="entry name" value="Concanavalin A-like lectins/glucanases"/>
    <property type="match status" value="1"/>
</dbReference>
<comment type="caution">
    <text evidence="3">The sequence shown here is derived from an EMBL/GenBank/DDBJ whole genome shotgun (WGS) entry which is preliminary data.</text>
</comment>
<dbReference type="InterPro" id="IPR022288">
    <property type="entry name" value="VPDSG_CTERM"/>
</dbReference>
<keyword evidence="4" id="KW-1185">Reference proteome</keyword>
<evidence type="ECO:0000256" key="1">
    <source>
        <dbReference type="SAM" id="SignalP"/>
    </source>
</evidence>
<organism evidence="3 4">
    <name type="scientific">Pelagicoccus enzymogenes</name>
    <dbReference type="NCBI Taxonomy" id="2773457"/>
    <lineage>
        <taxon>Bacteria</taxon>
        <taxon>Pseudomonadati</taxon>
        <taxon>Verrucomicrobiota</taxon>
        <taxon>Opitutia</taxon>
        <taxon>Puniceicoccales</taxon>
        <taxon>Pelagicoccaceae</taxon>
        <taxon>Pelagicoccus</taxon>
    </lineage>
</organism>
<dbReference type="AlphaFoldDB" id="A0A927IHB0"/>
<feature type="domain" description="VPDSG-CTERM protein sorting" evidence="2">
    <location>
        <begin position="217"/>
        <end position="242"/>
    </location>
</feature>